<dbReference type="EMBL" id="LWDX02009561">
    <property type="protein sequence ID" value="OEL36297.1"/>
    <property type="molecule type" value="Genomic_DNA"/>
</dbReference>
<reference evidence="1 2" key="1">
    <citation type="submission" date="2016-09" db="EMBL/GenBank/DDBJ databases">
        <title>The draft genome of Dichanthelium oligosanthes: A C3 panicoid grass species.</title>
        <authorList>
            <person name="Studer A.J."/>
            <person name="Schnable J.C."/>
            <person name="Brutnell T.P."/>
        </authorList>
    </citation>
    <scope>NUCLEOTIDE SEQUENCE [LARGE SCALE GENOMIC DNA]</scope>
    <source>
        <strain evidence="2">cv. Kellogg 1175</strain>
        <tissue evidence="1">Leaf</tissue>
    </source>
</reference>
<evidence type="ECO:0000313" key="1">
    <source>
        <dbReference type="EMBL" id="OEL36297.1"/>
    </source>
</evidence>
<comment type="caution">
    <text evidence="1">The sequence shown here is derived from an EMBL/GenBank/DDBJ whole genome shotgun (WGS) entry which is preliminary data.</text>
</comment>
<accession>A0A1E5WFV2</accession>
<dbReference type="AlphaFoldDB" id="A0A1E5WFV2"/>
<gene>
    <name evidence="1" type="ORF">BAE44_0002684</name>
</gene>
<keyword evidence="2" id="KW-1185">Reference proteome</keyword>
<dbReference type="Proteomes" id="UP000095767">
    <property type="component" value="Unassembled WGS sequence"/>
</dbReference>
<name>A0A1E5WFV2_9POAL</name>
<sequence>LKNRVQPIFEYFDRGDLTQKSADELSEGEIGDRVASIVAHNVEVDMGHHPRCSS</sequence>
<proteinExistence type="predicted"/>
<protein>
    <submittedName>
        <fullName evidence="1">Uncharacterized protein</fullName>
    </submittedName>
</protein>
<evidence type="ECO:0000313" key="2">
    <source>
        <dbReference type="Proteomes" id="UP000095767"/>
    </source>
</evidence>
<organism evidence="1 2">
    <name type="scientific">Dichanthelium oligosanthes</name>
    <dbReference type="NCBI Taxonomy" id="888268"/>
    <lineage>
        <taxon>Eukaryota</taxon>
        <taxon>Viridiplantae</taxon>
        <taxon>Streptophyta</taxon>
        <taxon>Embryophyta</taxon>
        <taxon>Tracheophyta</taxon>
        <taxon>Spermatophyta</taxon>
        <taxon>Magnoliopsida</taxon>
        <taxon>Liliopsida</taxon>
        <taxon>Poales</taxon>
        <taxon>Poaceae</taxon>
        <taxon>PACMAD clade</taxon>
        <taxon>Panicoideae</taxon>
        <taxon>Panicodae</taxon>
        <taxon>Paniceae</taxon>
        <taxon>Dichantheliinae</taxon>
        <taxon>Dichanthelium</taxon>
    </lineage>
</organism>
<feature type="non-terminal residue" evidence="1">
    <location>
        <position position="1"/>
    </location>
</feature>